<protein>
    <submittedName>
        <fullName evidence="1">Phospholipase D family protein</fullName>
    </submittedName>
</protein>
<name>A0ACD5HT84_9PROT</name>
<keyword evidence="2" id="KW-1185">Reference proteome</keyword>
<proteinExistence type="predicted"/>
<sequence>MRIGCLAMLLAALPMAAQAYEYPWHHEEHREIRQGAGWQGGTADQSAQPLTAQMQVDSPATVAFSPNGDGTKVIVRAIDLARRQILVQAYGFTSTPIIQALGQARARGVDVAVLLDKSNETGRYSGATYLINHQIPVWIDSSVRIAHNKVMIIDGKTVVTGSFNFTKAAQKDNAENVLILWNAPALAAAYMRDWRWRKSLSHGFQR</sequence>
<reference evidence="1 2" key="1">
    <citation type="journal article" date="2019" name="Int. J. Syst. Evol. Microbiol.">
        <title>Acidithiobacillus sulfuriphilus sp. nov.: an extremely acidophilic sulfur-oxidizing chemolithotroph isolated from a neutral pH environment.</title>
        <authorList>
            <person name="Falagan C."/>
            <person name="Moya-Beltran A."/>
            <person name="Castro M."/>
            <person name="Quatrini R."/>
            <person name="Johnson D.B."/>
        </authorList>
    </citation>
    <scope>NUCLEOTIDE SEQUENCE [LARGE SCALE GENOMIC DNA]</scope>
    <source>
        <strain evidence="1 2">CJ-2</strain>
    </source>
</reference>
<evidence type="ECO:0000313" key="1">
    <source>
        <dbReference type="EMBL" id="XRI78486.1"/>
    </source>
</evidence>
<gene>
    <name evidence="1" type="ORF">EC580_008460</name>
</gene>
<organism evidence="1 2">
    <name type="scientific">Acidithiobacillus sulfuriphilus</name>
    <dbReference type="NCBI Taxonomy" id="1867749"/>
    <lineage>
        <taxon>Bacteria</taxon>
        <taxon>Pseudomonadati</taxon>
        <taxon>Pseudomonadota</taxon>
        <taxon>Acidithiobacillia</taxon>
        <taxon>Acidithiobacillales</taxon>
        <taxon>Acidithiobacillaceae</taxon>
        <taxon>Acidithiobacillus</taxon>
    </lineage>
</organism>
<accession>A0ACD5HT84</accession>
<dbReference type="Proteomes" id="UP000271650">
    <property type="component" value="Chromosome"/>
</dbReference>
<dbReference type="EMBL" id="CP127527">
    <property type="protein sequence ID" value="XRI78486.1"/>
    <property type="molecule type" value="Genomic_DNA"/>
</dbReference>
<evidence type="ECO:0000313" key="2">
    <source>
        <dbReference type="Proteomes" id="UP000271650"/>
    </source>
</evidence>